<proteinExistence type="predicted"/>
<dbReference type="AlphaFoldDB" id="A0A1I5YAB7"/>
<dbReference type="STRING" id="937334.SAMN05444406_14017"/>
<feature type="transmembrane region" description="Helical" evidence="1">
    <location>
        <begin position="18"/>
        <end position="41"/>
    </location>
</feature>
<dbReference type="EMBL" id="FOXR01000040">
    <property type="protein sequence ID" value="SFQ41128.1"/>
    <property type="molecule type" value="Genomic_DNA"/>
</dbReference>
<name>A0A1I5YAB7_9FIRM</name>
<evidence type="ECO:0000256" key="1">
    <source>
        <dbReference type="SAM" id="Phobius"/>
    </source>
</evidence>
<evidence type="ECO:0000313" key="2">
    <source>
        <dbReference type="EMBL" id="SFQ41128.1"/>
    </source>
</evidence>
<keyword evidence="3" id="KW-1185">Reference proteome</keyword>
<dbReference type="RefSeq" id="WP_092282766.1">
    <property type="nucleotide sequence ID" value="NZ_FOXR01000040.1"/>
</dbReference>
<keyword evidence="1" id="KW-0812">Transmembrane</keyword>
<dbReference type="Proteomes" id="UP000198577">
    <property type="component" value="Unassembled WGS sequence"/>
</dbReference>
<gene>
    <name evidence="2" type="ORF">SAMN05444406_14017</name>
</gene>
<accession>A0A1I5YAB7</accession>
<protein>
    <submittedName>
        <fullName evidence="2">Uncharacterized protein</fullName>
    </submittedName>
</protein>
<reference evidence="2 3" key="1">
    <citation type="submission" date="2016-10" db="EMBL/GenBank/DDBJ databases">
        <authorList>
            <person name="de Groot N.N."/>
        </authorList>
    </citation>
    <scope>NUCLEOTIDE SEQUENCE [LARGE SCALE GENOMIC DNA]</scope>
    <source>
        <strain evidence="2 3">DSM 20678</strain>
    </source>
</reference>
<sequence>MLWCLDIFRYIRTLKSKILFYSFSITVVILSLVIAICLTNFNVLVKLNKIQTVNHNLRISMDHIESSVSSVKNIAYWSSINSYISAFITASDVYPNDLRYKRITAYNALKNHVYGLGVDRYINKIIIYSIKGNYIQFGLVYGDPSDIQVCTSFPYFDLLRQQRVIKWVGIVEEGFTGYRKKAIPIVQNIYTSYQQAPMGWVYISMSTDMNIAKYSSTDMADFLISAIISKTPR</sequence>
<organism evidence="2 3">
    <name type="scientific">Caldicoprobacter faecalis</name>
    <dbReference type="NCBI Taxonomy" id="937334"/>
    <lineage>
        <taxon>Bacteria</taxon>
        <taxon>Bacillati</taxon>
        <taxon>Bacillota</taxon>
        <taxon>Clostridia</taxon>
        <taxon>Caldicoprobacterales</taxon>
        <taxon>Caldicoprobacteraceae</taxon>
        <taxon>Caldicoprobacter</taxon>
    </lineage>
</organism>
<evidence type="ECO:0000313" key="3">
    <source>
        <dbReference type="Proteomes" id="UP000198577"/>
    </source>
</evidence>
<keyword evidence="1" id="KW-1133">Transmembrane helix</keyword>
<keyword evidence="1" id="KW-0472">Membrane</keyword>